<evidence type="ECO:0000313" key="2">
    <source>
        <dbReference type="EMBL" id="OKL57270.1"/>
    </source>
</evidence>
<gene>
    <name evidence="2" type="ORF">UA08_07586</name>
</gene>
<evidence type="ECO:0000313" key="3">
    <source>
        <dbReference type="Proteomes" id="UP000214365"/>
    </source>
</evidence>
<protein>
    <recommendedName>
        <fullName evidence="1">Methyltransferase domain-containing protein</fullName>
    </recommendedName>
</protein>
<dbReference type="GeneID" id="31007342"/>
<organism evidence="2 3">
    <name type="scientific">Talaromyces atroroseus</name>
    <dbReference type="NCBI Taxonomy" id="1441469"/>
    <lineage>
        <taxon>Eukaryota</taxon>
        <taxon>Fungi</taxon>
        <taxon>Dikarya</taxon>
        <taxon>Ascomycota</taxon>
        <taxon>Pezizomycotina</taxon>
        <taxon>Eurotiomycetes</taxon>
        <taxon>Eurotiomycetidae</taxon>
        <taxon>Eurotiales</taxon>
        <taxon>Trichocomaceae</taxon>
        <taxon>Talaromyces</taxon>
        <taxon>Talaromyces sect. Trachyspermi</taxon>
    </lineage>
</organism>
<dbReference type="InterPro" id="IPR029063">
    <property type="entry name" value="SAM-dependent_MTases_sf"/>
</dbReference>
<dbReference type="Pfam" id="PF13649">
    <property type="entry name" value="Methyltransf_25"/>
    <property type="match status" value="1"/>
</dbReference>
<comment type="caution">
    <text evidence="2">The sequence shown here is derived from an EMBL/GenBank/DDBJ whole genome shotgun (WGS) entry which is preliminary data.</text>
</comment>
<feature type="domain" description="Methyltransferase" evidence="1">
    <location>
        <begin position="55"/>
        <end position="142"/>
    </location>
</feature>
<name>A0A225AAR7_TALAT</name>
<keyword evidence="3" id="KW-1185">Reference proteome</keyword>
<dbReference type="RefSeq" id="XP_020117391.1">
    <property type="nucleotide sequence ID" value="XM_020262496.1"/>
</dbReference>
<dbReference type="EMBL" id="LFMY01000012">
    <property type="protein sequence ID" value="OKL57270.1"/>
    <property type="molecule type" value="Genomic_DNA"/>
</dbReference>
<accession>A0A225AAR7</accession>
<proteinExistence type="predicted"/>
<dbReference type="Gene3D" id="3.40.50.150">
    <property type="entry name" value="Vaccinia Virus protein VP39"/>
    <property type="match status" value="1"/>
</dbReference>
<dbReference type="InterPro" id="IPR041698">
    <property type="entry name" value="Methyltransf_25"/>
</dbReference>
<dbReference type="AlphaFoldDB" id="A0A225AAR7"/>
<reference evidence="2 3" key="1">
    <citation type="submission" date="2015-06" db="EMBL/GenBank/DDBJ databases">
        <title>Talaromyces atroroseus IBT 11181 draft genome.</title>
        <authorList>
            <person name="Rasmussen K.B."/>
            <person name="Rasmussen S."/>
            <person name="Petersen B."/>
            <person name="Sicheritz-Ponten T."/>
            <person name="Mortensen U.H."/>
            <person name="Thrane U."/>
        </authorList>
    </citation>
    <scope>NUCLEOTIDE SEQUENCE [LARGE SCALE GENOMIC DNA]</scope>
    <source>
        <strain evidence="2 3">IBT 11181</strain>
    </source>
</reference>
<sequence>MAEIKGSTLNFTQIYQDNSWGDSESRSGHGSNMTQTAHIRAALPSLFTELGIQSILDIPCGDFHWMQHVTSQSGANMQYIGGDIVEELIASNQKAFGGGHIDFRVLNVVSSDLPRVDLVFVRDCFVHLPLAEVFKALDNIKRSGAKYLLTTTFPGHPVNNDEFLLGMWRTLNLERPPFGFPSPLKVINERCTEAFLGDSFTDKSLALWPLEDL</sequence>
<evidence type="ECO:0000259" key="1">
    <source>
        <dbReference type="Pfam" id="PF13649"/>
    </source>
</evidence>
<dbReference type="SUPFAM" id="SSF53335">
    <property type="entry name" value="S-adenosyl-L-methionine-dependent methyltransferases"/>
    <property type="match status" value="1"/>
</dbReference>
<dbReference type="Proteomes" id="UP000214365">
    <property type="component" value="Unassembled WGS sequence"/>
</dbReference>
<dbReference type="OrthoDB" id="9991036at2759"/>